<dbReference type="OrthoDB" id="31956at2"/>
<protein>
    <submittedName>
        <fullName evidence="1">Uncharacterized protein</fullName>
    </submittedName>
</protein>
<evidence type="ECO:0000313" key="2">
    <source>
        <dbReference type="Proteomes" id="UP000001916"/>
    </source>
</evidence>
<name>D7BDA1_ALLS1</name>
<proteinExistence type="predicted"/>
<dbReference type="STRING" id="526227.Mesil_1114"/>
<dbReference type="EMBL" id="CP002042">
    <property type="protein sequence ID" value="ADH63019.1"/>
    <property type="molecule type" value="Genomic_DNA"/>
</dbReference>
<reference evidence="1 2" key="1">
    <citation type="journal article" date="2010" name="Stand. Genomic Sci.">
        <title>Complete genome sequence of Meiothermus silvanus type strain (VI-R2).</title>
        <authorList>
            <person name="Sikorski J."/>
            <person name="Tindall B.J."/>
            <person name="Lowry S."/>
            <person name="Lucas S."/>
            <person name="Nolan M."/>
            <person name="Copeland A."/>
            <person name="Glavina Del Rio T."/>
            <person name="Tice H."/>
            <person name="Cheng J.F."/>
            <person name="Han C."/>
            <person name="Pitluck S."/>
            <person name="Liolios K."/>
            <person name="Ivanova N."/>
            <person name="Mavromatis K."/>
            <person name="Mikhailova N."/>
            <person name="Pati A."/>
            <person name="Goodwin L."/>
            <person name="Chen A."/>
            <person name="Palaniappan K."/>
            <person name="Land M."/>
            <person name="Hauser L."/>
            <person name="Chang Y.J."/>
            <person name="Jeffries C.D."/>
            <person name="Rohde M."/>
            <person name="Goker M."/>
            <person name="Woyke T."/>
            <person name="Bristow J."/>
            <person name="Eisen J.A."/>
            <person name="Markowitz V."/>
            <person name="Hugenholtz P."/>
            <person name="Kyrpides N.C."/>
            <person name="Klenk H.P."/>
            <person name="Lapidus A."/>
        </authorList>
    </citation>
    <scope>NUCLEOTIDE SEQUENCE [LARGE SCALE GENOMIC DNA]</scope>
    <source>
        <strain evidence="2">ATCC 700542 / DSM 9946 / VI-R2</strain>
    </source>
</reference>
<dbReference type="KEGG" id="msv:Mesil_1114"/>
<dbReference type="HOGENOM" id="CLU_136736_0_0_0"/>
<gene>
    <name evidence="1" type="ordered locus">Mesil_1114</name>
</gene>
<dbReference type="RefSeq" id="WP_013157599.1">
    <property type="nucleotide sequence ID" value="NC_014212.1"/>
</dbReference>
<keyword evidence="2" id="KW-1185">Reference proteome</keyword>
<accession>D7BDA1</accession>
<dbReference type="AlphaFoldDB" id="D7BDA1"/>
<dbReference type="eggNOG" id="ENOG50334GN">
    <property type="taxonomic scope" value="Bacteria"/>
</dbReference>
<dbReference type="Proteomes" id="UP000001916">
    <property type="component" value="Chromosome"/>
</dbReference>
<sequence length="164" mass="19294">MDPYREYQDYVVAHRLRVALGQPPGRLLHLSEYARLRLRRSELVRKLVSRQGDPYLLAQIEQLTEELNYGFWSNPGMMKTFLRRFATLHIPALSSPQAFEDLLTREERSRLSEPGLAGRYYLGWLRLPQLVMEPIAFEHAMREQEAWGERLGLFLDVFHQVPGR</sequence>
<organism evidence="1 2">
    <name type="scientific">Allomeiothermus silvanus (strain ATCC 700542 / DSM 9946 / NBRC 106475 / NCIMB 13440 / VI-R2)</name>
    <name type="common">Thermus silvanus</name>
    <dbReference type="NCBI Taxonomy" id="526227"/>
    <lineage>
        <taxon>Bacteria</taxon>
        <taxon>Thermotogati</taxon>
        <taxon>Deinococcota</taxon>
        <taxon>Deinococci</taxon>
        <taxon>Thermales</taxon>
        <taxon>Thermaceae</taxon>
        <taxon>Allomeiothermus</taxon>
    </lineage>
</organism>
<evidence type="ECO:0000313" key="1">
    <source>
        <dbReference type="EMBL" id="ADH63019.1"/>
    </source>
</evidence>